<protein>
    <submittedName>
        <fullName evidence="2">Exo-alpha-sialidase</fullName>
    </submittedName>
</protein>
<sequence length="342" mass="37762">MLKFLFCLLISPIAFAQSSLFSTQGIQPDFCVGNSGKIELVFGQKNKLFYSYSTDQGAHFSEPSLVDSLVGLHVGASRGPRIASSESETIISAIDKSGNVYAFRKTQTGTWMKNRVNDIPDIAKEGFNAIAANNKHQFTVIWLDLRNNQKNKLMSSTSLDGGKTWQKNQLVYASPESSICECCQPNISMKDDHIAIMFRNWLQGARDMYVIQSNNGGKSYEQAQKLGMGTWLLNACPMDGGSLDMTSDGELVSVWRRAENLYTSGIRGEEKLLGPGKNASTVILASGQWIAWSHMGQIFLKSNKTGITQALGKGRFPILKAMNDQQALVIWENQGQIFGHKI</sequence>
<gene>
    <name evidence="2" type="ORF">G9H61_06355</name>
</gene>
<dbReference type="InterPro" id="IPR036278">
    <property type="entry name" value="Sialidase_sf"/>
</dbReference>
<evidence type="ECO:0000313" key="2">
    <source>
        <dbReference type="EMBL" id="MCZ2475058.1"/>
    </source>
</evidence>
<dbReference type="Gene3D" id="2.120.10.10">
    <property type="match status" value="1"/>
</dbReference>
<organism evidence="2 3">
    <name type="scientific">Aquirufa ecclesiirivi</name>
    <dbReference type="NCBI Taxonomy" id="2715124"/>
    <lineage>
        <taxon>Bacteria</taxon>
        <taxon>Pseudomonadati</taxon>
        <taxon>Bacteroidota</taxon>
        <taxon>Cytophagia</taxon>
        <taxon>Cytophagales</taxon>
        <taxon>Flectobacillaceae</taxon>
        <taxon>Aquirufa</taxon>
    </lineage>
</organism>
<name>A0ABT4JGJ7_9BACT</name>
<accession>A0ABT4JGJ7</accession>
<dbReference type="CDD" id="cd15482">
    <property type="entry name" value="Sialidase_non-viral"/>
    <property type="match status" value="1"/>
</dbReference>
<evidence type="ECO:0000313" key="3">
    <source>
        <dbReference type="Proteomes" id="UP001321186"/>
    </source>
</evidence>
<proteinExistence type="predicted"/>
<evidence type="ECO:0000256" key="1">
    <source>
        <dbReference type="SAM" id="SignalP"/>
    </source>
</evidence>
<dbReference type="Proteomes" id="UP001321186">
    <property type="component" value="Unassembled WGS sequence"/>
</dbReference>
<feature type="chain" id="PRO_5045525333" evidence="1">
    <location>
        <begin position="17"/>
        <end position="342"/>
    </location>
</feature>
<comment type="caution">
    <text evidence="2">The sequence shown here is derived from an EMBL/GenBank/DDBJ whole genome shotgun (WGS) entry which is preliminary data.</text>
</comment>
<reference evidence="2 3" key="1">
    <citation type="submission" date="2020-03" db="EMBL/GenBank/DDBJ databases">
        <authorList>
            <person name="Pitt A."/>
            <person name="Hahn M.W."/>
        </authorList>
    </citation>
    <scope>NUCLEOTIDE SEQUENCE [LARGE SCALE GENOMIC DNA]</scope>
    <source>
        <strain evidence="2 3">5A-MARBSE</strain>
    </source>
</reference>
<keyword evidence="1" id="KW-0732">Signal</keyword>
<keyword evidence="3" id="KW-1185">Reference proteome</keyword>
<dbReference type="RefSeq" id="WP_269009933.1">
    <property type="nucleotide sequence ID" value="NZ_JAANOH010000002.1"/>
</dbReference>
<dbReference type="EMBL" id="JAANOH010000002">
    <property type="protein sequence ID" value="MCZ2475058.1"/>
    <property type="molecule type" value="Genomic_DNA"/>
</dbReference>
<feature type="signal peptide" evidence="1">
    <location>
        <begin position="1"/>
        <end position="16"/>
    </location>
</feature>
<dbReference type="SUPFAM" id="SSF50939">
    <property type="entry name" value="Sialidases"/>
    <property type="match status" value="1"/>
</dbReference>